<keyword evidence="3" id="KW-1185">Reference proteome</keyword>
<comment type="caution">
    <text evidence="2">The sequence shown here is derived from an EMBL/GenBank/DDBJ whole genome shotgun (WGS) entry which is preliminary data.</text>
</comment>
<evidence type="ECO:0000256" key="1">
    <source>
        <dbReference type="SAM" id="Coils"/>
    </source>
</evidence>
<dbReference type="EMBL" id="JAHYIQ010000021">
    <property type="protein sequence ID" value="KAK1122939.1"/>
    <property type="molecule type" value="Genomic_DNA"/>
</dbReference>
<dbReference type="Proteomes" id="UP001177670">
    <property type="component" value="Unassembled WGS sequence"/>
</dbReference>
<name>A0AA40KJP7_9HYME</name>
<gene>
    <name evidence="2" type="ORF">K0M31_008577</name>
</gene>
<keyword evidence="1" id="KW-0175">Coiled coil</keyword>
<dbReference type="AlphaFoldDB" id="A0AA40KJP7"/>
<sequence>MDCNNHNVDQSSFAALQYSGIQETWNSDQLYRMDKETEDTKSKLSECQKECEDTEIEIYNVNQLKDKGTFVLQNVERKCNNLDEELKEVHRNYMKCNEKANFNEIVQQRINSLISQRDNLKRELDELKKAADKNNKELIEIQKMITIQEKKNMALVRKLKNMVENIRLTPDLSEKVNMILADPRLTNIKNSN</sequence>
<evidence type="ECO:0000313" key="3">
    <source>
        <dbReference type="Proteomes" id="UP001177670"/>
    </source>
</evidence>
<feature type="coiled-coil region" evidence="1">
    <location>
        <begin position="37"/>
        <end position="144"/>
    </location>
</feature>
<protein>
    <submittedName>
        <fullName evidence="2">Uncharacterized protein</fullName>
    </submittedName>
</protein>
<reference evidence="2" key="1">
    <citation type="submission" date="2021-10" db="EMBL/GenBank/DDBJ databases">
        <title>Melipona bicolor Genome sequencing and assembly.</title>
        <authorList>
            <person name="Araujo N.S."/>
            <person name="Arias M.C."/>
        </authorList>
    </citation>
    <scope>NUCLEOTIDE SEQUENCE</scope>
    <source>
        <strain evidence="2">USP_2M_L1-L4_2017</strain>
        <tissue evidence="2">Whole body</tissue>
    </source>
</reference>
<evidence type="ECO:0000313" key="2">
    <source>
        <dbReference type="EMBL" id="KAK1122939.1"/>
    </source>
</evidence>
<proteinExistence type="predicted"/>
<organism evidence="2 3">
    <name type="scientific">Melipona bicolor</name>
    <dbReference type="NCBI Taxonomy" id="60889"/>
    <lineage>
        <taxon>Eukaryota</taxon>
        <taxon>Metazoa</taxon>
        <taxon>Ecdysozoa</taxon>
        <taxon>Arthropoda</taxon>
        <taxon>Hexapoda</taxon>
        <taxon>Insecta</taxon>
        <taxon>Pterygota</taxon>
        <taxon>Neoptera</taxon>
        <taxon>Endopterygota</taxon>
        <taxon>Hymenoptera</taxon>
        <taxon>Apocrita</taxon>
        <taxon>Aculeata</taxon>
        <taxon>Apoidea</taxon>
        <taxon>Anthophila</taxon>
        <taxon>Apidae</taxon>
        <taxon>Melipona</taxon>
    </lineage>
</organism>
<accession>A0AA40KJP7</accession>